<dbReference type="EMBL" id="QLLG01000202">
    <property type="protein sequence ID" value="RMX66459.1"/>
    <property type="molecule type" value="Genomic_DNA"/>
</dbReference>
<keyword evidence="3" id="KW-1185">Reference proteome</keyword>
<reference evidence="3 4" key="1">
    <citation type="submission" date="2018-06" db="EMBL/GenBank/DDBJ databases">
        <title>Comparative genomics of downy mildews reveals potential adaptations to biotrophy.</title>
        <authorList>
            <person name="Fletcher K."/>
            <person name="Klosterman S.J."/>
            <person name="Derevnina L."/>
            <person name="Martin F."/>
            <person name="Koike S."/>
            <person name="Reyes Chin-Wo S."/>
            <person name="Mou B."/>
            <person name="Michelmore R."/>
        </authorList>
    </citation>
    <scope>NUCLEOTIDE SEQUENCE [LARGE SCALE GENOMIC DNA]</scope>
    <source>
        <strain evidence="2 4">R13</strain>
        <strain evidence="1 3">R14</strain>
    </source>
</reference>
<organism evidence="1 3">
    <name type="scientific">Peronospora effusa</name>
    <dbReference type="NCBI Taxonomy" id="542832"/>
    <lineage>
        <taxon>Eukaryota</taxon>
        <taxon>Sar</taxon>
        <taxon>Stramenopiles</taxon>
        <taxon>Oomycota</taxon>
        <taxon>Peronosporomycetes</taxon>
        <taxon>Peronosporales</taxon>
        <taxon>Peronosporaceae</taxon>
        <taxon>Peronospora</taxon>
    </lineage>
</organism>
<evidence type="ECO:0000313" key="1">
    <source>
        <dbReference type="EMBL" id="RMX66459.1"/>
    </source>
</evidence>
<dbReference type="VEuPathDB" id="FungiDB:DD237_004309"/>
<proteinExistence type="predicted"/>
<evidence type="ECO:0000313" key="2">
    <source>
        <dbReference type="EMBL" id="RQM14467.1"/>
    </source>
</evidence>
<name>A0A3M6VIH3_9STRA</name>
<sequence>MLLQEDSIMIAIGDYDTVATVASKGYHFACRGAPVNNPFGGGDNVGIDLRLTQPAVATKY</sequence>
<evidence type="ECO:0000313" key="4">
    <source>
        <dbReference type="Proteomes" id="UP000286097"/>
    </source>
</evidence>
<dbReference type="AlphaFoldDB" id="A0A3M6VIH3"/>
<gene>
    <name evidence="2" type="ORF">DD237_004309</name>
    <name evidence="1" type="ORF">DD238_002365</name>
</gene>
<evidence type="ECO:0000313" key="3">
    <source>
        <dbReference type="Proteomes" id="UP000282087"/>
    </source>
</evidence>
<protein>
    <submittedName>
        <fullName evidence="1">Uncharacterized protein</fullName>
    </submittedName>
</protein>
<accession>A0A3M6VIH3</accession>
<dbReference type="EMBL" id="QKXF01000202">
    <property type="protein sequence ID" value="RQM14467.1"/>
    <property type="molecule type" value="Genomic_DNA"/>
</dbReference>
<comment type="caution">
    <text evidence="1">The sequence shown here is derived from an EMBL/GenBank/DDBJ whole genome shotgun (WGS) entry which is preliminary data.</text>
</comment>
<dbReference type="Proteomes" id="UP000286097">
    <property type="component" value="Unassembled WGS sequence"/>
</dbReference>
<dbReference type="Proteomes" id="UP000282087">
    <property type="component" value="Unassembled WGS sequence"/>
</dbReference>